<sequence length="247" mass="25459">MEPQNHQNLRLLFSLLLPIFSLIISPSATAVSVPPAAPSPSPSPSPEPSTVEVPTPSTTLSPSPFLGLSTVEAPTPSPVPSQNYISFPPSSNSPSQPASGPATTNHALESICKSTDYPDLCISTISPFLDGPTDPETVVGIAIKGATEHTKIAVSLAAKLALAPSPLASVYGDCKDSYDDALENFESAMNALAVGDVGTMNSMLSAAITDFSDCDDGLLGKSSPLLDVNSALRQMTSNSLAIVSLIH</sequence>
<organism evidence="1 2">
    <name type="scientific">Rhododendron molle</name>
    <name type="common">Chinese azalea</name>
    <name type="synonym">Azalea mollis</name>
    <dbReference type="NCBI Taxonomy" id="49168"/>
    <lineage>
        <taxon>Eukaryota</taxon>
        <taxon>Viridiplantae</taxon>
        <taxon>Streptophyta</taxon>
        <taxon>Embryophyta</taxon>
        <taxon>Tracheophyta</taxon>
        <taxon>Spermatophyta</taxon>
        <taxon>Magnoliopsida</taxon>
        <taxon>eudicotyledons</taxon>
        <taxon>Gunneridae</taxon>
        <taxon>Pentapetalae</taxon>
        <taxon>asterids</taxon>
        <taxon>Ericales</taxon>
        <taxon>Ericaceae</taxon>
        <taxon>Ericoideae</taxon>
        <taxon>Rhodoreae</taxon>
        <taxon>Rhododendron</taxon>
    </lineage>
</organism>
<protein>
    <submittedName>
        <fullName evidence="1">Uncharacterized protein</fullName>
    </submittedName>
</protein>
<dbReference type="Proteomes" id="UP001062846">
    <property type="component" value="Chromosome 4"/>
</dbReference>
<proteinExistence type="predicted"/>
<evidence type="ECO:0000313" key="1">
    <source>
        <dbReference type="EMBL" id="KAI8561810.1"/>
    </source>
</evidence>
<evidence type="ECO:0000313" key="2">
    <source>
        <dbReference type="Proteomes" id="UP001062846"/>
    </source>
</evidence>
<accession>A0ACC0P8Q9</accession>
<comment type="caution">
    <text evidence="1">The sequence shown here is derived from an EMBL/GenBank/DDBJ whole genome shotgun (WGS) entry which is preliminary data.</text>
</comment>
<reference evidence="1" key="1">
    <citation type="submission" date="2022-02" db="EMBL/GenBank/DDBJ databases">
        <title>Plant Genome Project.</title>
        <authorList>
            <person name="Zhang R.-G."/>
        </authorList>
    </citation>
    <scope>NUCLEOTIDE SEQUENCE</scope>
    <source>
        <strain evidence="1">AT1</strain>
    </source>
</reference>
<name>A0ACC0P8Q9_RHOML</name>
<gene>
    <name evidence="1" type="ORF">RHMOL_Rhmol04G0370400</name>
</gene>
<dbReference type="EMBL" id="CM046391">
    <property type="protein sequence ID" value="KAI8561810.1"/>
    <property type="molecule type" value="Genomic_DNA"/>
</dbReference>
<keyword evidence="2" id="KW-1185">Reference proteome</keyword>